<dbReference type="SUPFAM" id="SSF55811">
    <property type="entry name" value="Nudix"/>
    <property type="match status" value="1"/>
</dbReference>
<dbReference type="Pfam" id="PF00293">
    <property type="entry name" value="NUDIX"/>
    <property type="match status" value="1"/>
</dbReference>
<dbReference type="PROSITE" id="PS51462">
    <property type="entry name" value="NUDIX"/>
    <property type="match status" value="1"/>
</dbReference>
<dbReference type="Gene3D" id="3.90.79.10">
    <property type="entry name" value="Nucleoside Triphosphate Pyrophosphohydrolase"/>
    <property type="match status" value="1"/>
</dbReference>
<dbReference type="CDD" id="cd04681">
    <property type="entry name" value="NUDIX_Hydrolase"/>
    <property type="match status" value="1"/>
</dbReference>
<dbReference type="PROSITE" id="PS00893">
    <property type="entry name" value="NUDIX_BOX"/>
    <property type="match status" value="1"/>
</dbReference>
<gene>
    <name evidence="4" type="primary">nudC</name>
    <name evidence="4" type="ORF">Pla8534_06700</name>
</gene>
<dbReference type="GO" id="GO:0016787">
    <property type="term" value="F:hydrolase activity"/>
    <property type="evidence" value="ECO:0007669"/>
    <property type="project" value="UniProtKB-KW"/>
</dbReference>
<dbReference type="PANTHER" id="PTHR43736:SF1">
    <property type="entry name" value="DIHYDRONEOPTERIN TRIPHOSPHATE DIPHOSPHATASE"/>
    <property type="match status" value="1"/>
</dbReference>
<dbReference type="AlphaFoldDB" id="A0A518DM27"/>
<protein>
    <submittedName>
        <fullName evidence="4">NADH pyrophosphatase</fullName>
        <ecNumber evidence="4">3.6.1.22</ecNumber>
    </submittedName>
</protein>
<dbReference type="InterPro" id="IPR020084">
    <property type="entry name" value="NUDIX_hydrolase_CS"/>
</dbReference>
<dbReference type="InterPro" id="IPR000086">
    <property type="entry name" value="NUDIX_hydrolase_dom"/>
</dbReference>
<comment type="similarity">
    <text evidence="2">Belongs to the Nudix hydrolase family.</text>
</comment>
<organism evidence="4 5">
    <name type="scientific">Lignipirellula cremea</name>
    <dbReference type="NCBI Taxonomy" id="2528010"/>
    <lineage>
        <taxon>Bacteria</taxon>
        <taxon>Pseudomonadati</taxon>
        <taxon>Planctomycetota</taxon>
        <taxon>Planctomycetia</taxon>
        <taxon>Pirellulales</taxon>
        <taxon>Pirellulaceae</taxon>
        <taxon>Lignipirellula</taxon>
    </lineage>
</organism>
<dbReference type="RefSeq" id="WP_145049239.1">
    <property type="nucleotide sequence ID" value="NZ_CP036433.1"/>
</dbReference>
<proteinExistence type="inferred from homology"/>
<evidence type="ECO:0000256" key="1">
    <source>
        <dbReference type="ARBA" id="ARBA00022801"/>
    </source>
</evidence>
<dbReference type="OrthoDB" id="9786141at2"/>
<dbReference type="PANTHER" id="PTHR43736">
    <property type="entry name" value="ADP-RIBOSE PYROPHOSPHATASE"/>
    <property type="match status" value="1"/>
</dbReference>
<evidence type="ECO:0000256" key="2">
    <source>
        <dbReference type="RuleBase" id="RU003476"/>
    </source>
</evidence>
<keyword evidence="1 2" id="KW-0378">Hydrolase</keyword>
<evidence type="ECO:0000259" key="3">
    <source>
        <dbReference type="PROSITE" id="PS51462"/>
    </source>
</evidence>
<name>A0A518DM27_9BACT</name>
<dbReference type="InterPro" id="IPR020476">
    <property type="entry name" value="Nudix_hydrolase"/>
</dbReference>
<dbReference type="EMBL" id="CP036433">
    <property type="protein sequence ID" value="QDU92897.1"/>
    <property type="molecule type" value="Genomic_DNA"/>
</dbReference>
<reference evidence="4 5" key="1">
    <citation type="submission" date="2019-02" db="EMBL/GenBank/DDBJ databases">
        <title>Deep-cultivation of Planctomycetes and their phenomic and genomic characterization uncovers novel biology.</title>
        <authorList>
            <person name="Wiegand S."/>
            <person name="Jogler M."/>
            <person name="Boedeker C."/>
            <person name="Pinto D."/>
            <person name="Vollmers J."/>
            <person name="Rivas-Marin E."/>
            <person name="Kohn T."/>
            <person name="Peeters S.H."/>
            <person name="Heuer A."/>
            <person name="Rast P."/>
            <person name="Oberbeckmann S."/>
            <person name="Bunk B."/>
            <person name="Jeske O."/>
            <person name="Meyerdierks A."/>
            <person name="Storesund J.E."/>
            <person name="Kallscheuer N."/>
            <person name="Luecker S."/>
            <person name="Lage O.M."/>
            <person name="Pohl T."/>
            <person name="Merkel B.J."/>
            <person name="Hornburger P."/>
            <person name="Mueller R.-W."/>
            <person name="Bruemmer F."/>
            <person name="Labrenz M."/>
            <person name="Spormann A.M."/>
            <person name="Op den Camp H."/>
            <person name="Overmann J."/>
            <person name="Amann R."/>
            <person name="Jetten M.S.M."/>
            <person name="Mascher T."/>
            <person name="Medema M.H."/>
            <person name="Devos D.P."/>
            <person name="Kaster A.-K."/>
            <person name="Ovreas L."/>
            <person name="Rohde M."/>
            <person name="Galperin M.Y."/>
            <person name="Jogler C."/>
        </authorList>
    </citation>
    <scope>NUCLEOTIDE SEQUENCE [LARGE SCALE GENOMIC DNA]</scope>
    <source>
        <strain evidence="4 5">Pla85_3_4</strain>
    </source>
</reference>
<accession>A0A518DM27</accession>
<evidence type="ECO:0000313" key="4">
    <source>
        <dbReference type="EMBL" id="QDU92897.1"/>
    </source>
</evidence>
<dbReference type="PRINTS" id="PR00502">
    <property type="entry name" value="NUDIXFAMILY"/>
</dbReference>
<sequence length="180" mass="19683" precursor="true">MNATSIPLAQAFRFCPSCGQAAETIGANPFRCSGCGHTQFFSPTIAVGGILADRRGQILLIERGRDPGRGKLGIPGGFVDAGETAEEALQREVLEEVNLQVLGMEYLASFPNSYTYKGLTTAVTDIFFTCEVESFDPIAAEKTEVAAWRFCLPDPSILDQMAFVSNRRAIESFLQHRRRA</sequence>
<dbReference type="KEGG" id="lcre:Pla8534_06700"/>
<evidence type="ECO:0000313" key="5">
    <source>
        <dbReference type="Proteomes" id="UP000317648"/>
    </source>
</evidence>
<dbReference type="EC" id="3.6.1.22" evidence="4"/>
<dbReference type="Proteomes" id="UP000317648">
    <property type="component" value="Chromosome"/>
</dbReference>
<feature type="domain" description="Nudix hydrolase" evidence="3">
    <location>
        <begin position="42"/>
        <end position="174"/>
    </location>
</feature>
<keyword evidence="5" id="KW-1185">Reference proteome</keyword>
<dbReference type="InterPro" id="IPR015797">
    <property type="entry name" value="NUDIX_hydrolase-like_dom_sf"/>
</dbReference>